<accession>A0A1R1LBA0</accession>
<evidence type="ECO:0000256" key="7">
    <source>
        <dbReference type="ARBA" id="ARBA00022777"/>
    </source>
</evidence>
<dbReference type="CDD" id="cd01174">
    <property type="entry name" value="ribokinase"/>
    <property type="match status" value="1"/>
</dbReference>
<protein>
    <recommendedName>
        <fullName evidence="3 12">Ribokinase</fullName>
        <shortName evidence="12">RK</shortName>
        <ecNumber evidence="2 12">2.7.1.15</ecNumber>
    </recommendedName>
</protein>
<evidence type="ECO:0000313" key="14">
    <source>
        <dbReference type="EMBL" id="OMH24815.1"/>
    </source>
</evidence>
<feature type="binding site" evidence="12">
    <location>
        <position position="146"/>
    </location>
    <ligand>
        <name>substrate</name>
    </ligand>
</feature>
<dbReference type="GO" id="GO:0019303">
    <property type="term" value="P:D-ribose catabolic process"/>
    <property type="evidence" value="ECO:0007669"/>
    <property type="project" value="UniProtKB-UniRule"/>
</dbReference>
<feature type="active site" description="Proton acceptor" evidence="12">
    <location>
        <position position="266"/>
    </location>
</feature>
<feature type="binding site" evidence="12">
    <location>
        <position position="266"/>
    </location>
    <ligand>
        <name>substrate</name>
    </ligand>
</feature>
<dbReference type="RefSeq" id="WP_076703604.1">
    <property type="nucleotide sequence ID" value="NZ_MRDE01000046.1"/>
</dbReference>
<comment type="function">
    <text evidence="12">Catalyzes the phosphorylation of ribose at O-5 in a reaction requiring ATP and magnesium. The resulting D-ribose-5-phosphate can then be used either for sythesis of nucleotides, histidine, and tryptophan, or as a component of the pentose phosphate pathway.</text>
</comment>
<keyword evidence="6 12" id="KW-0547">Nucleotide-binding</keyword>
<dbReference type="InterPro" id="IPR011877">
    <property type="entry name" value="Ribokinase"/>
</dbReference>
<comment type="activity regulation">
    <text evidence="12">Activated by a monovalent cation that binds near, but not in, the active site. The most likely occupant of the site in vivo is potassium. Ion binding induces a conformational change that may alter substrate affinity.</text>
</comment>
<dbReference type="AlphaFoldDB" id="A0A1R1LBA0"/>
<dbReference type="EMBL" id="MRDE01000046">
    <property type="protein sequence ID" value="OMH24815.1"/>
    <property type="molecule type" value="Genomic_DNA"/>
</dbReference>
<comment type="caution">
    <text evidence="12">Lacks conserved residue(s) required for the propagation of feature annotation.</text>
</comment>
<keyword evidence="12" id="KW-0963">Cytoplasm</keyword>
<evidence type="ECO:0000256" key="11">
    <source>
        <dbReference type="ARBA" id="ARBA00023277"/>
    </source>
</evidence>
<feature type="binding site" evidence="12">
    <location>
        <begin position="18"/>
        <end position="20"/>
    </location>
    <ligand>
        <name>substrate</name>
    </ligand>
</feature>
<keyword evidence="5 12" id="KW-0479">Metal-binding</keyword>
<feature type="binding site" evidence="12">
    <location>
        <position position="296"/>
    </location>
    <ligand>
        <name>K(+)</name>
        <dbReference type="ChEBI" id="CHEBI:29103"/>
    </ligand>
</feature>
<evidence type="ECO:0000256" key="10">
    <source>
        <dbReference type="ARBA" id="ARBA00022958"/>
    </source>
</evidence>
<comment type="similarity">
    <text evidence="12">Belongs to the carbohydrate kinase PfkB family. Ribokinase subfamily.</text>
</comment>
<feature type="binding site" evidence="12">
    <location>
        <position position="301"/>
    </location>
    <ligand>
        <name>K(+)</name>
        <dbReference type="ChEBI" id="CHEBI:29103"/>
    </ligand>
</feature>
<feature type="binding site" evidence="12">
    <location>
        <begin position="46"/>
        <end position="50"/>
    </location>
    <ligand>
        <name>substrate</name>
    </ligand>
</feature>
<feature type="binding site" evidence="12">
    <location>
        <begin position="265"/>
        <end position="266"/>
    </location>
    <ligand>
        <name>ATP</name>
        <dbReference type="ChEBI" id="CHEBI:30616"/>
    </ligand>
</feature>
<dbReference type="InterPro" id="IPR011611">
    <property type="entry name" value="PfkB_dom"/>
</dbReference>
<comment type="subunit">
    <text evidence="12">Homodimer.</text>
</comment>
<gene>
    <name evidence="12" type="primary">rbsK</name>
    <name evidence="14" type="ORF">BKD30_07335</name>
</gene>
<dbReference type="PROSITE" id="PS00584">
    <property type="entry name" value="PFKB_KINASES_2"/>
    <property type="match status" value="1"/>
</dbReference>
<feature type="binding site" evidence="12">
    <location>
        <position position="262"/>
    </location>
    <ligand>
        <name>K(+)</name>
        <dbReference type="ChEBI" id="CHEBI:29103"/>
    </ligand>
</feature>
<evidence type="ECO:0000256" key="1">
    <source>
        <dbReference type="ARBA" id="ARBA00005380"/>
    </source>
</evidence>
<dbReference type="InterPro" id="IPR029056">
    <property type="entry name" value="Ribokinase-like"/>
</dbReference>
<keyword evidence="10 12" id="KW-0630">Potassium</keyword>
<dbReference type="STRING" id="554083.BKD30_07335"/>
<feature type="binding site" evidence="12">
    <location>
        <position position="260"/>
    </location>
    <ligand>
        <name>K(+)</name>
        <dbReference type="ChEBI" id="CHEBI:29103"/>
    </ligand>
</feature>
<comment type="cofactor">
    <cofactor evidence="12">
        <name>Mg(2+)</name>
        <dbReference type="ChEBI" id="CHEBI:18420"/>
    </cofactor>
    <text evidence="12">Requires a divalent cation, most likely magnesium in vivo, as an electrophilic catalyst to aid phosphoryl group transfer. It is the chelate of the metal and the nucleotide that is the actual substrate.</text>
</comment>
<dbReference type="GO" id="GO:0004747">
    <property type="term" value="F:ribokinase activity"/>
    <property type="evidence" value="ECO:0007669"/>
    <property type="project" value="UniProtKB-UniRule"/>
</dbReference>
<evidence type="ECO:0000256" key="5">
    <source>
        <dbReference type="ARBA" id="ARBA00022723"/>
    </source>
</evidence>
<comment type="pathway">
    <text evidence="12">Carbohydrate metabolism; D-ribose degradation; D-ribose 5-phosphate from beta-D-ribopyranose: step 2/2.</text>
</comment>
<evidence type="ECO:0000256" key="3">
    <source>
        <dbReference type="ARBA" id="ARBA00016943"/>
    </source>
</evidence>
<dbReference type="Gene3D" id="3.40.1190.20">
    <property type="match status" value="1"/>
</dbReference>
<dbReference type="EC" id="2.7.1.15" evidence="2 12"/>
<keyword evidence="4 12" id="KW-0808">Transferase</keyword>
<keyword evidence="9 12" id="KW-0460">Magnesium</keyword>
<dbReference type="PANTHER" id="PTHR10584:SF166">
    <property type="entry name" value="RIBOKINASE"/>
    <property type="match status" value="1"/>
</dbReference>
<evidence type="ECO:0000256" key="2">
    <source>
        <dbReference type="ARBA" id="ARBA00012035"/>
    </source>
</evidence>
<keyword evidence="8 12" id="KW-0067">ATP-binding</keyword>
<comment type="catalytic activity">
    <reaction evidence="12">
        <text>D-ribose + ATP = D-ribose 5-phosphate + ADP + H(+)</text>
        <dbReference type="Rhea" id="RHEA:13697"/>
        <dbReference type="ChEBI" id="CHEBI:15378"/>
        <dbReference type="ChEBI" id="CHEBI:30616"/>
        <dbReference type="ChEBI" id="CHEBI:47013"/>
        <dbReference type="ChEBI" id="CHEBI:78346"/>
        <dbReference type="ChEBI" id="CHEBI:456216"/>
        <dbReference type="EC" id="2.7.1.15"/>
    </reaction>
</comment>
<dbReference type="OrthoDB" id="9775849at2"/>
<keyword evidence="11 12" id="KW-0119">Carbohydrate metabolism</keyword>
<dbReference type="HAMAP" id="MF_01987">
    <property type="entry name" value="Ribokinase"/>
    <property type="match status" value="1"/>
</dbReference>
<dbReference type="InterPro" id="IPR002139">
    <property type="entry name" value="Ribo/fructo_kinase"/>
</dbReference>
<feature type="domain" description="Carbohydrate kinase PfkB" evidence="13">
    <location>
        <begin position="11"/>
        <end position="308"/>
    </location>
</feature>
<keyword evidence="15" id="KW-1185">Reference proteome</keyword>
<name>A0A1R1LBA0_9MICC</name>
<dbReference type="Proteomes" id="UP000187085">
    <property type="component" value="Unassembled WGS sequence"/>
</dbReference>
<evidence type="ECO:0000256" key="4">
    <source>
        <dbReference type="ARBA" id="ARBA00022679"/>
    </source>
</evidence>
<evidence type="ECO:0000256" key="6">
    <source>
        <dbReference type="ARBA" id="ARBA00022741"/>
    </source>
</evidence>
<evidence type="ECO:0000256" key="12">
    <source>
        <dbReference type="HAMAP-Rule" id="MF_01987"/>
    </source>
</evidence>
<keyword evidence="7 12" id="KW-0418">Kinase</keyword>
<dbReference type="UniPathway" id="UPA00916">
    <property type="reaction ID" value="UER00889"/>
</dbReference>
<sequence>MSTTTPSDAVIAVVGSINADLFVRVDRHPRPGETVLGTGGSVAQGGKGANQAVAAARLGARVRLVGAVGTDAHADQALALLKDADVDLTAVSTVDEPTGLAIVQVDRAGENSIVVVPGANGTVDAAMVGAAAEVIQDAAIVVIQGEIPVDGIERAAQLCTGRLIFNTAPVPDEIDLDVVRAADPLVVNEHEGLLLLGKLAPPPTGPGERGYRDLEAADVVQRLRDTGVRSVVMTLGSAGALVTERGAIVPVLAPTVDAVDTTGAGDAFVGALAMGLARGDALIDAARVAARVGAFTCRSAGAQPSYPWARDALPDV</sequence>
<dbReference type="PANTHER" id="PTHR10584">
    <property type="entry name" value="SUGAR KINASE"/>
    <property type="match status" value="1"/>
</dbReference>
<organism evidence="14 15">
    <name type="scientific">Tersicoccus phoenicis</name>
    <dbReference type="NCBI Taxonomy" id="554083"/>
    <lineage>
        <taxon>Bacteria</taxon>
        <taxon>Bacillati</taxon>
        <taxon>Actinomycetota</taxon>
        <taxon>Actinomycetes</taxon>
        <taxon>Micrococcales</taxon>
        <taxon>Micrococcaceae</taxon>
        <taxon>Tersicoccus</taxon>
    </lineage>
</organism>
<dbReference type="GO" id="GO:0005524">
    <property type="term" value="F:ATP binding"/>
    <property type="evidence" value="ECO:0007669"/>
    <property type="project" value="UniProtKB-UniRule"/>
</dbReference>
<comment type="subcellular location">
    <subcellularLocation>
        <location evidence="12">Cytoplasm</location>
    </subcellularLocation>
</comment>
<dbReference type="Pfam" id="PF00294">
    <property type="entry name" value="PfkB"/>
    <property type="match status" value="1"/>
</dbReference>
<reference evidence="14 15" key="1">
    <citation type="submission" date="2016-12" db="EMBL/GenBank/DDBJ databases">
        <title>Draft genome of Tersicoccus phoenicis 1P05MA.</title>
        <authorList>
            <person name="Nakajima Y."/>
            <person name="Yoshizawa S."/>
            <person name="Nakamura K."/>
            <person name="Ogura Y."/>
            <person name="Hayashi T."/>
            <person name="Kogure K."/>
        </authorList>
    </citation>
    <scope>NUCLEOTIDE SEQUENCE [LARGE SCALE GENOMIC DNA]</scope>
    <source>
        <strain evidence="14 15">1p05MA</strain>
    </source>
</reference>
<feature type="binding site" evidence="12">
    <location>
        <position position="305"/>
    </location>
    <ligand>
        <name>K(+)</name>
        <dbReference type="ChEBI" id="CHEBI:29103"/>
    </ligand>
</feature>
<comment type="similarity">
    <text evidence="1">Belongs to the carbohydrate kinase pfkB family.</text>
</comment>
<feature type="binding site" evidence="12">
    <location>
        <begin position="234"/>
        <end position="239"/>
    </location>
    <ligand>
        <name>ATP</name>
        <dbReference type="ChEBI" id="CHEBI:30616"/>
    </ligand>
</feature>
<evidence type="ECO:0000256" key="8">
    <source>
        <dbReference type="ARBA" id="ARBA00022840"/>
    </source>
</evidence>
<feature type="binding site" evidence="12">
    <location>
        <position position="299"/>
    </location>
    <ligand>
        <name>K(+)</name>
        <dbReference type="ChEBI" id="CHEBI:29103"/>
    </ligand>
</feature>
<dbReference type="SUPFAM" id="SSF53613">
    <property type="entry name" value="Ribokinase-like"/>
    <property type="match status" value="1"/>
</dbReference>
<dbReference type="InterPro" id="IPR002173">
    <property type="entry name" value="Carboh/pur_kinase_PfkB_CS"/>
</dbReference>
<comment type="caution">
    <text evidence="14">The sequence shown here is derived from an EMBL/GenBank/DDBJ whole genome shotgun (WGS) entry which is preliminary data.</text>
</comment>
<dbReference type="GO" id="GO:0005829">
    <property type="term" value="C:cytosol"/>
    <property type="evidence" value="ECO:0007669"/>
    <property type="project" value="TreeGrafter"/>
</dbReference>
<dbReference type="GO" id="GO:0046872">
    <property type="term" value="F:metal ion binding"/>
    <property type="evidence" value="ECO:0007669"/>
    <property type="project" value="UniProtKB-KW"/>
</dbReference>
<dbReference type="PRINTS" id="PR00990">
    <property type="entry name" value="RIBOKINASE"/>
</dbReference>
<proteinExistence type="inferred from homology"/>
<evidence type="ECO:0000256" key="9">
    <source>
        <dbReference type="ARBA" id="ARBA00022842"/>
    </source>
</evidence>
<evidence type="ECO:0000259" key="13">
    <source>
        <dbReference type="Pfam" id="PF00294"/>
    </source>
</evidence>
<feature type="binding site" evidence="12">
    <location>
        <position position="188"/>
    </location>
    <ligand>
        <name>ATP</name>
        <dbReference type="ChEBI" id="CHEBI:30616"/>
    </ligand>
</feature>
<evidence type="ECO:0000313" key="15">
    <source>
        <dbReference type="Proteomes" id="UP000187085"/>
    </source>
</evidence>